<dbReference type="STRING" id="1912795.BK816_00640"/>
<protein>
    <recommendedName>
        <fullName evidence="3">Pilus assembly protein TadE</fullName>
    </recommendedName>
</protein>
<proteinExistence type="predicted"/>
<reference evidence="1 2" key="1">
    <citation type="submission" date="2016-10" db="EMBL/GenBank/DDBJ databases">
        <title>Actinomyces aegypiusis sp. nov., isolated from the Aegypius monachus in Qinghai Tibet Plateau China.</title>
        <authorList>
            <person name="Wang Y."/>
        </authorList>
    </citation>
    <scope>NUCLEOTIDE SEQUENCE [LARGE SCALE GENOMIC DNA]</scope>
    <source>
        <strain evidence="1 2">VUL4_3</strain>
    </source>
</reference>
<gene>
    <name evidence="1" type="ORF">BK816_00640</name>
</gene>
<accession>A0A1D9MIE9</accession>
<organism evidence="1 2">
    <name type="scientific">Boudabousia tangfeifanii</name>
    <dbReference type="NCBI Taxonomy" id="1912795"/>
    <lineage>
        <taxon>Bacteria</taxon>
        <taxon>Bacillati</taxon>
        <taxon>Actinomycetota</taxon>
        <taxon>Actinomycetes</taxon>
        <taxon>Actinomycetales</taxon>
        <taxon>Actinomycetaceae</taxon>
        <taxon>Boudabousia</taxon>
    </lineage>
</organism>
<dbReference type="EMBL" id="CP017812">
    <property type="protein sequence ID" value="AOZ71983.1"/>
    <property type="molecule type" value="Genomic_DNA"/>
</dbReference>
<evidence type="ECO:0008006" key="3">
    <source>
        <dbReference type="Google" id="ProtNLM"/>
    </source>
</evidence>
<dbReference type="KEGG" id="avu:BK816_00640"/>
<evidence type="ECO:0000313" key="2">
    <source>
        <dbReference type="Proteomes" id="UP000176288"/>
    </source>
</evidence>
<sequence>MVTAETAVTAPIVVLALSLLFAGGRVSVDYLQACELARNAARQAAVSGTTEAGKVDLPNVSLQVTGSQVTVSVVKQSKMLGNWHLPAVTCQATIWQEQDSWQQTEP</sequence>
<dbReference type="Proteomes" id="UP000176288">
    <property type="component" value="Chromosome"/>
</dbReference>
<keyword evidence="2" id="KW-1185">Reference proteome</keyword>
<dbReference type="AlphaFoldDB" id="A0A1D9MIE9"/>
<dbReference type="RefSeq" id="WP_071163449.1">
    <property type="nucleotide sequence ID" value="NZ_CP017812.1"/>
</dbReference>
<evidence type="ECO:0000313" key="1">
    <source>
        <dbReference type="EMBL" id="AOZ71983.1"/>
    </source>
</evidence>
<name>A0A1D9MIE9_9ACTO</name>